<dbReference type="InterPro" id="IPR013078">
    <property type="entry name" value="His_Pase_superF_clade-1"/>
</dbReference>
<reference evidence="5 6" key="1">
    <citation type="submission" date="2018-03" db="EMBL/GenBank/DDBJ databases">
        <title>Genome sequence of Clostridium luticellarii DSM 29923.</title>
        <authorList>
            <person name="Poehlein A."/>
            <person name="Daniel R."/>
        </authorList>
    </citation>
    <scope>NUCLEOTIDE SEQUENCE [LARGE SCALE GENOMIC DNA]</scope>
    <source>
        <strain evidence="5 6">DSM 29923</strain>
    </source>
</reference>
<dbReference type="InterPro" id="IPR001345">
    <property type="entry name" value="PG/BPGM_mutase_AS"/>
</dbReference>
<sequence length="210" mass="24561">MIRLYITRHGETLWNTEMRMQGRKDSPLTERGIQQANLLKKRLENIDFSVMYCSPLGRAVKTAKILGDSRNIPIIKDDRLMEIDLGKWEGFNQKEIAEKNAEQLHNFWTNPRVYKPDHGEKFEQVRARIIPLIKEIINKYEDKNVLFVTHTVALKTIMSYFEKRSLEEFWNAPHIHQASLSEVEIQNGQANILLYGDSSHLGEVEKIRTI</sequence>
<keyword evidence="1" id="KW-0324">Glycolysis</keyword>
<comment type="caution">
    <text evidence="5">The sequence shown here is derived from an EMBL/GenBank/DDBJ whole genome shotgun (WGS) entry which is preliminary data.</text>
</comment>
<dbReference type="CDD" id="cd07067">
    <property type="entry name" value="HP_PGM_like"/>
    <property type="match status" value="1"/>
</dbReference>
<keyword evidence="6" id="KW-1185">Reference proteome</keyword>
<dbReference type="PANTHER" id="PTHR48100">
    <property type="entry name" value="BROAD-SPECIFICITY PHOSPHATASE YOR283W-RELATED"/>
    <property type="match status" value="1"/>
</dbReference>
<feature type="active site" description="Proton donor/acceptor" evidence="3">
    <location>
        <position position="82"/>
    </location>
</feature>
<proteinExistence type="predicted"/>
<evidence type="ECO:0000313" key="5">
    <source>
        <dbReference type="EMBL" id="PRR86683.1"/>
    </source>
</evidence>
<dbReference type="Pfam" id="PF00300">
    <property type="entry name" value="His_Phos_1"/>
    <property type="match status" value="1"/>
</dbReference>
<dbReference type="AlphaFoldDB" id="A0A2T0BS31"/>
<keyword evidence="2" id="KW-0413">Isomerase</keyword>
<feature type="binding site" evidence="4">
    <location>
        <begin position="8"/>
        <end position="15"/>
    </location>
    <ligand>
        <name>substrate</name>
    </ligand>
</feature>
<gene>
    <name evidence="5" type="primary">pspA</name>
    <name evidence="5" type="ORF">CLLU_01650</name>
</gene>
<keyword evidence="5" id="KW-0378">Hydrolase</keyword>
<evidence type="ECO:0000256" key="3">
    <source>
        <dbReference type="PIRSR" id="PIRSR613078-1"/>
    </source>
</evidence>
<dbReference type="EMBL" id="PVXP01000002">
    <property type="protein sequence ID" value="PRR86683.1"/>
    <property type="molecule type" value="Genomic_DNA"/>
</dbReference>
<dbReference type="InterPro" id="IPR050275">
    <property type="entry name" value="PGM_Phosphatase"/>
</dbReference>
<protein>
    <submittedName>
        <fullName evidence="5">Phosphoserine phosphatase 1</fullName>
        <ecNumber evidence="5">3.1.3.3</ecNumber>
    </submittedName>
</protein>
<evidence type="ECO:0000256" key="1">
    <source>
        <dbReference type="ARBA" id="ARBA00023152"/>
    </source>
</evidence>
<dbReference type="EC" id="3.1.3.3" evidence="5"/>
<feature type="active site" description="Tele-phosphohistidine intermediate" evidence="3">
    <location>
        <position position="9"/>
    </location>
</feature>
<dbReference type="Gene3D" id="3.40.50.1240">
    <property type="entry name" value="Phosphoglycerate mutase-like"/>
    <property type="match status" value="1"/>
</dbReference>
<dbReference type="SMART" id="SM00855">
    <property type="entry name" value="PGAM"/>
    <property type="match status" value="1"/>
</dbReference>
<evidence type="ECO:0000256" key="4">
    <source>
        <dbReference type="PIRSR" id="PIRSR613078-2"/>
    </source>
</evidence>
<organism evidence="5 6">
    <name type="scientific">Clostridium luticellarii</name>
    <dbReference type="NCBI Taxonomy" id="1691940"/>
    <lineage>
        <taxon>Bacteria</taxon>
        <taxon>Bacillati</taxon>
        <taxon>Bacillota</taxon>
        <taxon>Clostridia</taxon>
        <taxon>Eubacteriales</taxon>
        <taxon>Clostridiaceae</taxon>
        <taxon>Clostridium</taxon>
    </lineage>
</organism>
<dbReference type="SUPFAM" id="SSF53254">
    <property type="entry name" value="Phosphoglycerate mutase-like"/>
    <property type="match status" value="1"/>
</dbReference>
<dbReference type="RefSeq" id="WP_106007677.1">
    <property type="nucleotide sequence ID" value="NZ_JALCPJ010000009.1"/>
</dbReference>
<evidence type="ECO:0000256" key="2">
    <source>
        <dbReference type="ARBA" id="ARBA00023235"/>
    </source>
</evidence>
<accession>A0A2T0BS31</accession>
<feature type="binding site" evidence="4">
    <location>
        <position position="58"/>
    </location>
    <ligand>
        <name>substrate</name>
    </ligand>
</feature>
<dbReference type="GO" id="GO:0016791">
    <property type="term" value="F:phosphatase activity"/>
    <property type="evidence" value="ECO:0007669"/>
    <property type="project" value="TreeGrafter"/>
</dbReference>
<dbReference type="PROSITE" id="PS00175">
    <property type="entry name" value="PG_MUTASE"/>
    <property type="match status" value="1"/>
</dbReference>
<name>A0A2T0BS31_9CLOT</name>
<dbReference type="GO" id="GO:0005737">
    <property type="term" value="C:cytoplasm"/>
    <property type="evidence" value="ECO:0007669"/>
    <property type="project" value="TreeGrafter"/>
</dbReference>
<evidence type="ECO:0000313" key="6">
    <source>
        <dbReference type="Proteomes" id="UP000237798"/>
    </source>
</evidence>
<dbReference type="Proteomes" id="UP000237798">
    <property type="component" value="Unassembled WGS sequence"/>
</dbReference>
<dbReference type="PANTHER" id="PTHR48100:SF1">
    <property type="entry name" value="HISTIDINE PHOSPHATASE FAMILY PROTEIN-RELATED"/>
    <property type="match status" value="1"/>
</dbReference>
<dbReference type="InterPro" id="IPR029033">
    <property type="entry name" value="His_PPase_superfam"/>
</dbReference>
<dbReference type="OrthoDB" id="9781415at2"/>